<keyword evidence="2" id="KW-1185">Reference proteome</keyword>
<dbReference type="EMBL" id="BAEQ01000040">
    <property type="protein sequence ID" value="GAC29032.1"/>
    <property type="molecule type" value="Genomic_DNA"/>
</dbReference>
<dbReference type="Proteomes" id="UP000006251">
    <property type="component" value="Unassembled WGS sequence"/>
</dbReference>
<organism evidence="1 2">
    <name type="scientific">Brumicola pallidula DSM 14239 = ACAM 615</name>
    <dbReference type="NCBI Taxonomy" id="1121922"/>
    <lineage>
        <taxon>Bacteria</taxon>
        <taxon>Pseudomonadati</taxon>
        <taxon>Pseudomonadota</taxon>
        <taxon>Gammaproteobacteria</taxon>
        <taxon>Alteromonadales</taxon>
        <taxon>Alteromonadaceae</taxon>
        <taxon>Brumicola</taxon>
    </lineage>
</organism>
<sequence>MFNKCPSENPSYTGIHSTQRILKHKKKRIPFAKNQYIIDFELIVI</sequence>
<evidence type="ECO:0000313" key="1">
    <source>
        <dbReference type="EMBL" id="GAC29032.1"/>
    </source>
</evidence>
<proteinExistence type="predicted"/>
<accession>K6ZFA5</accession>
<name>K6ZFA5_9ALTE</name>
<comment type="caution">
    <text evidence="1">The sequence shown here is derived from an EMBL/GenBank/DDBJ whole genome shotgun (WGS) entry which is preliminary data.</text>
</comment>
<evidence type="ECO:0000313" key="2">
    <source>
        <dbReference type="Proteomes" id="UP000006251"/>
    </source>
</evidence>
<gene>
    <name evidence="1" type="ORF">GPAL_2171</name>
</gene>
<reference evidence="2" key="1">
    <citation type="journal article" date="2014" name="Environ. Microbiol.">
        <title>Comparative genomics of the marine bacterial genus Glaciecola reveals the high degree of genomic diversity and genomic characteristic for cold adaptation.</title>
        <authorList>
            <person name="Qin Q.L."/>
            <person name="Xie B.B."/>
            <person name="Yu Y."/>
            <person name="Shu Y.L."/>
            <person name="Rong J.C."/>
            <person name="Zhang Y.J."/>
            <person name="Zhao D.L."/>
            <person name="Chen X.L."/>
            <person name="Zhang X.Y."/>
            <person name="Chen B."/>
            <person name="Zhou B.C."/>
            <person name="Zhang Y.Z."/>
        </authorList>
    </citation>
    <scope>NUCLEOTIDE SEQUENCE [LARGE SCALE GENOMIC DNA]</scope>
    <source>
        <strain evidence="2">ACAM 615</strain>
    </source>
</reference>
<dbReference type="AlphaFoldDB" id="K6ZFA5"/>
<protein>
    <submittedName>
        <fullName evidence="1">Uncharacterized protein</fullName>
    </submittedName>
</protein>